<evidence type="ECO:0000313" key="4">
    <source>
        <dbReference type="Proteomes" id="UP000351155"/>
    </source>
</evidence>
<dbReference type="GO" id="GO:0005737">
    <property type="term" value="C:cytoplasm"/>
    <property type="evidence" value="ECO:0007669"/>
    <property type="project" value="TreeGrafter"/>
</dbReference>
<dbReference type="SUPFAM" id="SSF56300">
    <property type="entry name" value="Metallo-dependent phosphatases"/>
    <property type="match status" value="1"/>
</dbReference>
<dbReference type="EMBL" id="CAADIW010000002">
    <property type="protein sequence ID" value="VFS06442.1"/>
    <property type="molecule type" value="Genomic_DNA"/>
</dbReference>
<gene>
    <name evidence="3" type="primary">pphA_1</name>
    <name evidence="2" type="synonym">pphA</name>
    <name evidence="2" type="ORF">I6L58_22305</name>
    <name evidence="3" type="ORF">NCTC12126_00164</name>
</gene>
<reference evidence="3 4" key="1">
    <citation type="submission" date="2019-03" db="EMBL/GenBank/DDBJ databases">
        <authorList>
            <consortium name="Pathogen Informatics"/>
        </authorList>
    </citation>
    <scope>NUCLEOTIDE SEQUENCE [LARGE SCALE GENOMIC DNA]</scope>
    <source>
        <strain evidence="3 4">NCTC12126</strain>
    </source>
</reference>
<dbReference type="PROSITE" id="PS00125">
    <property type="entry name" value="SER_THR_PHOSPHATASE"/>
    <property type="match status" value="1"/>
</dbReference>
<dbReference type="Proteomes" id="UP000351155">
    <property type="component" value="Unassembled WGS sequence"/>
</dbReference>
<evidence type="ECO:0000313" key="3">
    <source>
        <dbReference type="EMBL" id="VFS06442.1"/>
    </source>
</evidence>
<protein>
    <submittedName>
        <fullName evidence="2">Protein-serine/threonine phosphatase</fullName>
        <ecNumber evidence="2 3">3.1.3.16</ecNumber>
    </submittedName>
    <submittedName>
        <fullName evidence="3">Serine/threonine-protein phosphatase 1</fullName>
    </submittedName>
</protein>
<dbReference type="EMBL" id="CP077290">
    <property type="protein sequence ID" value="QXA49372.1"/>
    <property type="molecule type" value="Genomic_DNA"/>
</dbReference>
<dbReference type="Proteomes" id="UP000683583">
    <property type="component" value="Chromosome"/>
</dbReference>
<dbReference type="InterPro" id="IPR006186">
    <property type="entry name" value="Ser/Thr-sp_prot-phosphatase"/>
</dbReference>
<evidence type="ECO:0000313" key="5">
    <source>
        <dbReference type="Proteomes" id="UP000683583"/>
    </source>
</evidence>
<name>A0A484W5K5_9ENTR</name>
<keyword evidence="5" id="KW-1185">Reference proteome</keyword>
<dbReference type="Gene3D" id="3.60.21.10">
    <property type="match status" value="1"/>
</dbReference>
<dbReference type="EC" id="3.1.3.16" evidence="2 3"/>
<dbReference type="RefSeq" id="WP_088208269.1">
    <property type="nucleotide sequence ID" value="NZ_CP077290.1"/>
</dbReference>
<dbReference type="GO" id="GO:0110154">
    <property type="term" value="P:RNA decapping"/>
    <property type="evidence" value="ECO:0007669"/>
    <property type="project" value="TreeGrafter"/>
</dbReference>
<proteinExistence type="predicted"/>
<dbReference type="Pfam" id="PF00149">
    <property type="entry name" value="Metallophos"/>
    <property type="match status" value="1"/>
</dbReference>
<accession>A0A484W5K5</accession>
<dbReference type="GO" id="GO:0008803">
    <property type="term" value="F:bis(5'-nucleosyl)-tetraphosphatase (symmetrical) activity"/>
    <property type="evidence" value="ECO:0007669"/>
    <property type="project" value="TreeGrafter"/>
</dbReference>
<feature type="domain" description="Serine/threonine specific protein phosphatases" evidence="1">
    <location>
        <begin position="70"/>
        <end position="75"/>
    </location>
</feature>
<sequence length="214" mass="24778">MYQRRNGEEWRHVWVAGDIHGCYQTLMDELKRRHFNPYEDLLISVGDIIDRGPDSLKCLQLLNEKWFCAVRGNHEQMALDSLENNDFSLWTLNGGMWFSRLDKASQNLAITLLEACRTLPYIIEIPCANGLNVVAHADYPAKEYVWNQPVSAQRIVWDRDRLMGFMAGKGQGISGADHFWFGHTPVDRRYDFHNLHYIDTGAVFDGYLTLVQLQ</sequence>
<dbReference type="InterPro" id="IPR029052">
    <property type="entry name" value="Metallo-depent_PP-like"/>
</dbReference>
<reference evidence="2 5" key="2">
    <citation type="submission" date="2021-06" db="EMBL/GenBank/DDBJ databases">
        <title>FDA dAtabase for Regulatory Grade micrObial Sequences (FDA-ARGOS): Supporting development and validation of Infectious Disease Dx tests.</title>
        <authorList>
            <person name="Sproer C."/>
            <person name="Gronow S."/>
            <person name="Severitt S."/>
            <person name="Schroder I."/>
            <person name="Tallon L."/>
            <person name="Sadzewicz L."/>
            <person name="Zhao X."/>
            <person name="Boylan J."/>
            <person name="Ott S."/>
            <person name="Bowen H."/>
            <person name="Vavikolanu K."/>
            <person name="Mehta A."/>
            <person name="Aluvathingal J."/>
            <person name="Nadendla S."/>
            <person name="Lowell S."/>
            <person name="Myers T."/>
            <person name="Yan Y."/>
        </authorList>
    </citation>
    <scope>NUCLEOTIDE SEQUENCE [LARGE SCALE GENOMIC DNA]</scope>
    <source>
        <strain evidence="2 5">FDAARGOS 1428</strain>
    </source>
</reference>
<evidence type="ECO:0000313" key="2">
    <source>
        <dbReference type="EMBL" id="QXA49372.1"/>
    </source>
</evidence>
<dbReference type="AlphaFoldDB" id="A0A484W5K5"/>
<organism evidence="3 4">
    <name type="scientific">Enterobacter cancerogenus</name>
    <dbReference type="NCBI Taxonomy" id="69218"/>
    <lineage>
        <taxon>Bacteria</taxon>
        <taxon>Pseudomonadati</taxon>
        <taxon>Pseudomonadota</taxon>
        <taxon>Gammaproteobacteria</taxon>
        <taxon>Enterobacterales</taxon>
        <taxon>Enterobacteriaceae</taxon>
        <taxon>Enterobacter</taxon>
        <taxon>Enterobacter cloacae complex</taxon>
    </lineage>
</organism>
<dbReference type="InterPro" id="IPR050126">
    <property type="entry name" value="Ap4A_hydrolase"/>
</dbReference>
<keyword evidence="3" id="KW-0378">Hydrolase</keyword>
<dbReference type="GO" id="GO:0004722">
    <property type="term" value="F:protein serine/threonine phosphatase activity"/>
    <property type="evidence" value="ECO:0007669"/>
    <property type="project" value="UniProtKB-EC"/>
</dbReference>
<dbReference type="PANTHER" id="PTHR42850">
    <property type="entry name" value="METALLOPHOSPHOESTERASE"/>
    <property type="match status" value="1"/>
</dbReference>
<dbReference type="NCBIfam" id="NF008516">
    <property type="entry name" value="PRK11439.1"/>
    <property type="match status" value="1"/>
</dbReference>
<dbReference type="PANTHER" id="PTHR42850:SF10">
    <property type="entry name" value="SERINE_THREONINE-PROTEIN PHOSPHATASE 1"/>
    <property type="match status" value="1"/>
</dbReference>
<dbReference type="InterPro" id="IPR004843">
    <property type="entry name" value="Calcineurin-like_PHP"/>
</dbReference>
<evidence type="ECO:0000259" key="1">
    <source>
        <dbReference type="PROSITE" id="PS00125"/>
    </source>
</evidence>